<name>A0ABV6XQ28_9ACTN</name>
<dbReference type="Pfam" id="PF14435">
    <property type="entry name" value="SUKH-4"/>
    <property type="match status" value="1"/>
</dbReference>
<dbReference type="EMBL" id="JBEUKS010000006">
    <property type="protein sequence ID" value="MFC1440380.1"/>
    <property type="molecule type" value="Genomic_DNA"/>
</dbReference>
<comment type="caution">
    <text evidence="1">The sequence shown here is derived from an EMBL/GenBank/DDBJ whole genome shotgun (WGS) entry which is preliminary data.</text>
</comment>
<evidence type="ECO:0000313" key="2">
    <source>
        <dbReference type="Proteomes" id="UP001592581"/>
    </source>
</evidence>
<protein>
    <submittedName>
        <fullName evidence="1">SUKH-4 family immunity protein</fullName>
    </submittedName>
</protein>
<evidence type="ECO:0000313" key="1">
    <source>
        <dbReference type="EMBL" id="MFC1440380.1"/>
    </source>
</evidence>
<reference evidence="1 2" key="1">
    <citation type="submission" date="2024-06" db="EMBL/GenBank/DDBJ databases">
        <authorList>
            <person name="Lee S.D."/>
        </authorList>
    </citation>
    <scope>NUCLEOTIDE SEQUENCE [LARGE SCALE GENOMIC DNA]</scope>
    <source>
        <strain evidence="1 2">N1-10</strain>
    </source>
</reference>
<accession>A0ABV6XQ28</accession>
<dbReference type="RefSeq" id="WP_380565885.1">
    <property type="nucleotide sequence ID" value="NZ_JBEUKS010000006.1"/>
</dbReference>
<sequence>MPQTVDRALMESVFPADDLVTVPEGALAPVSHARTRELLRDVGLPDQPTGWFQTVKDLSVEIADKGWPRGRALHPSSDLVFDEWVAIGGIPYDTMVVDAGSGAVYCIPGSGAEPYLLNSSLDDFLYFLYSVEAERPNYDAEFAEENGFEDDGEFGVGVDERLLAVMREADPVALQNPDSTWFTVLEYVRTFGE</sequence>
<dbReference type="InterPro" id="IPR025851">
    <property type="entry name" value="SUKH-4"/>
</dbReference>
<gene>
    <name evidence="1" type="ORF">ABUW04_19175</name>
</gene>
<proteinExistence type="predicted"/>
<keyword evidence="2" id="KW-1185">Reference proteome</keyword>
<dbReference type="Proteomes" id="UP001592581">
    <property type="component" value="Unassembled WGS sequence"/>
</dbReference>
<organism evidence="1 2">
    <name type="scientific">Streptacidiphilus jeojiensis</name>
    <dbReference type="NCBI Taxonomy" id="3229225"/>
    <lineage>
        <taxon>Bacteria</taxon>
        <taxon>Bacillati</taxon>
        <taxon>Actinomycetota</taxon>
        <taxon>Actinomycetes</taxon>
        <taxon>Kitasatosporales</taxon>
        <taxon>Streptomycetaceae</taxon>
        <taxon>Streptacidiphilus</taxon>
    </lineage>
</organism>